<protein>
    <submittedName>
        <fullName evidence="3">Uncharacterized protein</fullName>
    </submittedName>
</protein>
<dbReference type="EMBL" id="QYUL01000005">
    <property type="protein sequence ID" value="RJF77518.1"/>
    <property type="molecule type" value="Genomic_DNA"/>
</dbReference>
<keyword evidence="4" id="KW-1185">Reference proteome</keyword>
<dbReference type="AlphaFoldDB" id="A0A418VMV1"/>
<feature type="compositionally biased region" description="Low complexity" evidence="2">
    <location>
        <begin position="203"/>
        <end position="220"/>
    </location>
</feature>
<proteinExistence type="predicted"/>
<feature type="region of interest" description="Disordered" evidence="2">
    <location>
        <begin position="203"/>
        <end position="244"/>
    </location>
</feature>
<evidence type="ECO:0000313" key="4">
    <source>
        <dbReference type="Proteomes" id="UP000283458"/>
    </source>
</evidence>
<gene>
    <name evidence="3" type="ORF">D3877_27540</name>
</gene>
<feature type="coiled-coil region" evidence="1">
    <location>
        <begin position="301"/>
        <end position="351"/>
    </location>
</feature>
<dbReference type="RefSeq" id="WP_119833962.1">
    <property type="nucleotide sequence ID" value="NZ_QYUL01000005.1"/>
</dbReference>
<comment type="caution">
    <text evidence="3">The sequence shown here is derived from an EMBL/GenBank/DDBJ whole genome shotgun (WGS) entry which is preliminary data.</text>
</comment>
<feature type="region of interest" description="Disordered" evidence="2">
    <location>
        <begin position="49"/>
        <end position="83"/>
    </location>
</feature>
<evidence type="ECO:0000313" key="3">
    <source>
        <dbReference type="EMBL" id="RJF77518.1"/>
    </source>
</evidence>
<sequence length="407" mass="42152">MSGVFSVLSDAQSGMFRMQQAKKPWEKELGAKDALGQLAEKASKAAQPYKLSAKQQSDHATAQAALEEARRIGSPKASAEQKLEQVERKIEDLKRMMRFAQGDATKLAQLAREAALLAREAGRAAKEYAGGVAAAAEMGLPGGAGAIGTTEITRTTTVTTLTVQHTALSFSLQVTATAGAGDEAAPAQEAMAAPEVALLAAPSLDAPPTDAPADAAALSGAGEGKTDSSGSSDGKDDDLPPDLARLVDGALSGLRDGDGLIPSNRRDSAHAAMQSLMTDNDLKMSRYKEADAFGQRVEKVLRVAKRALSDAKIANEQEESEKRRKEKREEFKVDERMIDAAQKEVNNLRQAAFGSNITIASLLGGADKANGQEAAATGGVSDALSSAVAAQAAPQADAGAGAVNLLA</sequence>
<dbReference type="OrthoDB" id="7303803at2"/>
<organism evidence="3 4">
    <name type="scientific">Azospirillum cavernae</name>
    <dbReference type="NCBI Taxonomy" id="2320860"/>
    <lineage>
        <taxon>Bacteria</taxon>
        <taxon>Pseudomonadati</taxon>
        <taxon>Pseudomonadota</taxon>
        <taxon>Alphaproteobacteria</taxon>
        <taxon>Rhodospirillales</taxon>
        <taxon>Azospirillaceae</taxon>
        <taxon>Azospirillum</taxon>
    </lineage>
</organism>
<name>A0A418VMV1_9PROT</name>
<dbReference type="Proteomes" id="UP000283458">
    <property type="component" value="Unassembled WGS sequence"/>
</dbReference>
<accession>A0A418VMV1</accession>
<reference evidence="3 4" key="1">
    <citation type="submission" date="2018-09" db="EMBL/GenBank/DDBJ databases">
        <authorList>
            <person name="Zhu H."/>
        </authorList>
    </citation>
    <scope>NUCLEOTIDE SEQUENCE [LARGE SCALE GENOMIC DNA]</scope>
    <source>
        <strain evidence="3 4">K2W22B-5</strain>
    </source>
</reference>
<keyword evidence="1" id="KW-0175">Coiled coil</keyword>
<evidence type="ECO:0000256" key="1">
    <source>
        <dbReference type="SAM" id="Coils"/>
    </source>
</evidence>
<evidence type="ECO:0000256" key="2">
    <source>
        <dbReference type="SAM" id="MobiDB-lite"/>
    </source>
</evidence>